<dbReference type="InterPro" id="IPR003593">
    <property type="entry name" value="AAA+_ATPase"/>
</dbReference>
<dbReference type="GO" id="GO:0016301">
    <property type="term" value="F:kinase activity"/>
    <property type="evidence" value="ECO:0007669"/>
    <property type="project" value="UniProtKB-KW"/>
</dbReference>
<keyword evidence="3" id="KW-0418">Kinase</keyword>
<evidence type="ECO:0000259" key="2">
    <source>
        <dbReference type="SMART" id="SM00382"/>
    </source>
</evidence>
<evidence type="ECO:0000313" key="3">
    <source>
        <dbReference type="EMBL" id="BDP40813.1"/>
    </source>
</evidence>
<protein>
    <submittedName>
        <fullName evidence="3">ATPase/protein kinase</fullName>
    </submittedName>
</protein>
<dbReference type="NCBIfam" id="NF006958">
    <property type="entry name" value="PRK09435.1"/>
    <property type="match status" value="1"/>
</dbReference>
<sequence length="325" mass="34612">MPAGPAADPPHPLAAPLLAGERRALAKAITLAESTRPDHEREAQTLLSQVLPHAGRSVRVGLTGVPGVGKSTFIEALGVRLADAGHRVAVLAVDPSSVRTGGSIMGDKTRMPALTVHEGAFIRPSPSGGTLGGVARRTREAITLCEAAGFDVLLVETVGVGQSETQVAAMTDLFVLLTLPNAGDELQGIKRGIMELADLCVVNKADTNPAAANRAQRELSAALRLLTPHDAPWRPRALQASALTGAGLDEVWAAVEEYRSDPGRVERRRREQTGAWFEELLREAAWRKFRAGVDAERLRALRAEVLAARLTPVQGVRELMGDRKG</sequence>
<dbReference type="SMART" id="SM00382">
    <property type="entry name" value="AAA"/>
    <property type="match status" value="1"/>
</dbReference>
<dbReference type="InterPro" id="IPR027417">
    <property type="entry name" value="P-loop_NTPase"/>
</dbReference>
<proteinExistence type="inferred from homology"/>
<dbReference type="InterPro" id="IPR005129">
    <property type="entry name" value="GTPase_ArgK"/>
</dbReference>
<accession>A0ABN6RBU0</accession>
<evidence type="ECO:0000313" key="4">
    <source>
        <dbReference type="Proteomes" id="UP001064971"/>
    </source>
</evidence>
<dbReference type="RefSeq" id="WP_264776622.1">
    <property type="nucleotide sequence ID" value="NZ_AP026560.1"/>
</dbReference>
<comment type="similarity">
    <text evidence="1">Belongs to the SIMIBI class G3E GTPase family. ArgK/MeaB subfamily.</text>
</comment>
<keyword evidence="4" id="KW-1185">Reference proteome</keyword>
<dbReference type="NCBIfam" id="TIGR00750">
    <property type="entry name" value="lao"/>
    <property type="match status" value="1"/>
</dbReference>
<reference evidence="3" key="1">
    <citation type="submission" date="2022-07" db="EMBL/GenBank/DDBJ databases">
        <title>Complete Genome Sequence of the Radioresistant Bacterium Deinococcus aetherius ST0316, Isolated from the Air Dust collected in Lower Stratosphere above Japan.</title>
        <authorList>
            <person name="Satoh K."/>
            <person name="Hagiwara K."/>
            <person name="Katsumata K."/>
            <person name="Kubo A."/>
            <person name="Yokobori S."/>
            <person name="Yamagishi A."/>
            <person name="Oono Y."/>
            <person name="Narumi I."/>
        </authorList>
    </citation>
    <scope>NUCLEOTIDE SEQUENCE</scope>
    <source>
        <strain evidence="3">ST0316</strain>
    </source>
</reference>
<dbReference type="CDD" id="cd03114">
    <property type="entry name" value="MMAA-like"/>
    <property type="match status" value="1"/>
</dbReference>
<dbReference type="Gene3D" id="1.20.5.170">
    <property type="match status" value="1"/>
</dbReference>
<dbReference type="PANTHER" id="PTHR23408">
    <property type="entry name" value="METHYLMALONYL-COA MUTASE"/>
    <property type="match status" value="1"/>
</dbReference>
<dbReference type="EMBL" id="AP026560">
    <property type="protein sequence ID" value="BDP40813.1"/>
    <property type="molecule type" value="Genomic_DNA"/>
</dbReference>
<dbReference type="Proteomes" id="UP001064971">
    <property type="component" value="Chromosome"/>
</dbReference>
<dbReference type="SUPFAM" id="SSF52540">
    <property type="entry name" value="P-loop containing nucleoside triphosphate hydrolases"/>
    <property type="match status" value="1"/>
</dbReference>
<feature type="domain" description="AAA+ ATPase" evidence="2">
    <location>
        <begin position="56"/>
        <end position="229"/>
    </location>
</feature>
<dbReference type="Gene3D" id="3.40.50.300">
    <property type="entry name" value="P-loop containing nucleotide triphosphate hydrolases"/>
    <property type="match status" value="1"/>
</dbReference>
<dbReference type="Gene3D" id="1.10.287.130">
    <property type="match status" value="1"/>
</dbReference>
<evidence type="ECO:0000256" key="1">
    <source>
        <dbReference type="ARBA" id="ARBA00009625"/>
    </source>
</evidence>
<name>A0ABN6RBU0_9DEIO</name>
<dbReference type="Pfam" id="PF03308">
    <property type="entry name" value="MeaB"/>
    <property type="match status" value="1"/>
</dbReference>
<dbReference type="PANTHER" id="PTHR23408:SF3">
    <property type="entry name" value="METHYLMALONIC ACIDURIA TYPE A PROTEIN, MITOCHONDRIAL"/>
    <property type="match status" value="1"/>
</dbReference>
<organism evidence="3 4">
    <name type="scientific">Deinococcus aetherius</name>
    <dbReference type="NCBI Taxonomy" id="200252"/>
    <lineage>
        <taxon>Bacteria</taxon>
        <taxon>Thermotogati</taxon>
        <taxon>Deinococcota</taxon>
        <taxon>Deinococci</taxon>
        <taxon>Deinococcales</taxon>
        <taxon>Deinococcaceae</taxon>
        <taxon>Deinococcus</taxon>
    </lineage>
</organism>
<keyword evidence="3" id="KW-0808">Transferase</keyword>
<gene>
    <name evidence="3" type="ORF">DAETH_07820</name>
</gene>